<proteinExistence type="predicted"/>
<dbReference type="EMBL" id="JALJOR010000006">
    <property type="protein sequence ID" value="KAK9815564.1"/>
    <property type="molecule type" value="Genomic_DNA"/>
</dbReference>
<keyword evidence="2" id="KW-1185">Reference proteome</keyword>
<sequence length="181" mass="19810">MVLGQVLSRSLSKQYERQLQLYRQGRLQALSQQALVQLLSPVEGCPQATTLEQALLQYITRYIGEAASRQPGTFMATLPADIPVSPQVEPYAVTYGTYGAFFLDAHKQLGLRAKAQSHGVFPSSALMYGNATALVNDPRSDPLNNPDEPVGHLANTRILEFQVGCWVFPFMATIKGARKGA</sequence>
<evidence type="ECO:0000313" key="1">
    <source>
        <dbReference type="EMBL" id="KAK9815564.1"/>
    </source>
</evidence>
<accession>A0AAW1Q5Q5</accession>
<dbReference type="Proteomes" id="UP001489004">
    <property type="component" value="Unassembled WGS sequence"/>
</dbReference>
<organism evidence="1 2">
    <name type="scientific">[Myrmecia] bisecta</name>
    <dbReference type="NCBI Taxonomy" id="41462"/>
    <lineage>
        <taxon>Eukaryota</taxon>
        <taxon>Viridiplantae</taxon>
        <taxon>Chlorophyta</taxon>
        <taxon>core chlorophytes</taxon>
        <taxon>Trebouxiophyceae</taxon>
        <taxon>Trebouxiales</taxon>
        <taxon>Trebouxiaceae</taxon>
        <taxon>Myrmecia</taxon>
    </lineage>
</organism>
<gene>
    <name evidence="1" type="ORF">WJX72_005903</name>
</gene>
<evidence type="ECO:0000313" key="2">
    <source>
        <dbReference type="Proteomes" id="UP001489004"/>
    </source>
</evidence>
<protein>
    <submittedName>
        <fullName evidence="1">Uncharacterized protein</fullName>
    </submittedName>
</protein>
<dbReference type="AlphaFoldDB" id="A0AAW1Q5Q5"/>
<comment type="caution">
    <text evidence="1">The sequence shown here is derived from an EMBL/GenBank/DDBJ whole genome shotgun (WGS) entry which is preliminary data.</text>
</comment>
<reference evidence="1 2" key="1">
    <citation type="journal article" date="2024" name="Nat. Commun.">
        <title>Phylogenomics reveals the evolutionary origins of lichenization in chlorophyte algae.</title>
        <authorList>
            <person name="Puginier C."/>
            <person name="Libourel C."/>
            <person name="Otte J."/>
            <person name="Skaloud P."/>
            <person name="Haon M."/>
            <person name="Grisel S."/>
            <person name="Petersen M."/>
            <person name="Berrin J.G."/>
            <person name="Delaux P.M."/>
            <person name="Dal Grande F."/>
            <person name="Keller J."/>
        </authorList>
    </citation>
    <scope>NUCLEOTIDE SEQUENCE [LARGE SCALE GENOMIC DNA]</scope>
    <source>
        <strain evidence="1 2">SAG 2043</strain>
    </source>
</reference>
<name>A0AAW1Q5Q5_9CHLO</name>